<evidence type="ECO:0000256" key="4">
    <source>
        <dbReference type="ARBA" id="ARBA00011245"/>
    </source>
</evidence>
<evidence type="ECO:0000313" key="17">
    <source>
        <dbReference type="Proteomes" id="UP000567179"/>
    </source>
</evidence>
<keyword evidence="6" id="KW-0964">Secreted</keyword>
<comment type="subcellular location">
    <subcellularLocation>
        <location evidence="2">Secreted</location>
    </subcellularLocation>
</comment>
<feature type="domain" description="Glucose-methanol-choline oxidoreductase C-terminal" evidence="15">
    <location>
        <begin position="476"/>
        <end position="591"/>
    </location>
</feature>
<protein>
    <recommendedName>
        <fullName evidence="5">pyranose dehydrogenase (acceptor)</fullName>
        <ecNumber evidence="5">1.1.99.29</ecNumber>
    </recommendedName>
</protein>
<dbReference type="SUPFAM" id="SSF54373">
    <property type="entry name" value="FAD-linked reductases, C-terminal domain"/>
    <property type="match status" value="1"/>
</dbReference>
<feature type="region of interest" description="Disordered" evidence="13">
    <location>
        <begin position="103"/>
        <end position="124"/>
    </location>
</feature>
<dbReference type="Pfam" id="PF00732">
    <property type="entry name" value="GMC_oxred_N"/>
    <property type="match status" value="1"/>
</dbReference>
<evidence type="ECO:0000259" key="14">
    <source>
        <dbReference type="Pfam" id="PF00732"/>
    </source>
</evidence>
<dbReference type="Gene3D" id="3.50.50.60">
    <property type="entry name" value="FAD/NAD(P)-binding domain"/>
    <property type="match status" value="2"/>
</dbReference>
<evidence type="ECO:0000256" key="10">
    <source>
        <dbReference type="ARBA" id="ARBA00034029"/>
    </source>
</evidence>
<feature type="compositionally biased region" description="Low complexity" evidence="13">
    <location>
        <begin position="28"/>
        <end position="38"/>
    </location>
</feature>
<dbReference type="Proteomes" id="UP000567179">
    <property type="component" value="Unassembled WGS sequence"/>
</dbReference>
<comment type="similarity">
    <text evidence="3">Belongs to the GMC oxidoreductase family.</text>
</comment>
<gene>
    <name evidence="16" type="ORF">D9619_012396</name>
</gene>
<comment type="catalytic activity">
    <reaction evidence="9">
        <text>pyranose + acceptor = pyranos-2,3-diulose + reduced acceptor.</text>
        <dbReference type="EC" id="1.1.99.29"/>
    </reaction>
</comment>
<dbReference type="InterPro" id="IPR007867">
    <property type="entry name" value="GMC_OxRtase_C"/>
</dbReference>
<evidence type="ECO:0000256" key="12">
    <source>
        <dbReference type="ARBA" id="ARBA00034059"/>
    </source>
</evidence>
<dbReference type="OrthoDB" id="269227at2759"/>
<comment type="subunit">
    <text evidence="4">Monomer.</text>
</comment>
<feature type="region of interest" description="Disordered" evidence="13">
    <location>
        <begin position="1"/>
        <end position="38"/>
    </location>
</feature>
<dbReference type="PANTHER" id="PTHR11552">
    <property type="entry name" value="GLUCOSE-METHANOL-CHOLINE GMC OXIDOREDUCTASE"/>
    <property type="match status" value="1"/>
</dbReference>
<evidence type="ECO:0000256" key="5">
    <source>
        <dbReference type="ARBA" id="ARBA00013177"/>
    </source>
</evidence>
<evidence type="ECO:0000256" key="1">
    <source>
        <dbReference type="ARBA" id="ARBA00001974"/>
    </source>
</evidence>
<name>A0A8H5ERG1_9AGAR</name>
<comment type="catalytic activity">
    <reaction evidence="10">
        <text>pyranose + acceptor = pyranos-3-ulose + reduced acceptor.</text>
        <dbReference type="EC" id="1.1.99.29"/>
    </reaction>
</comment>
<reference evidence="16 17" key="1">
    <citation type="journal article" date="2020" name="ISME J.">
        <title>Uncovering the hidden diversity of litter-decomposition mechanisms in mushroom-forming fungi.</title>
        <authorList>
            <person name="Floudas D."/>
            <person name="Bentzer J."/>
            <person name="Ahren D."/>
            <person name="Johansson T."/>
            <person name="Persson P."/>
            <person name="Tunlid A."/>
        </authorList>
    </citation>
    <scope>NUCLEOTIDE SEQUENCE [LARGE SCALE GENOMIC DNA]</scope>
    <source>
        <strain evidence="16 17">CBS 101986</strain>
    </source>
</reference>
<dbReference type="AlphaFoldDB" id="A0A8H5ERG1"/>
<keyword evidence="17" id="KW-1185">Reference proteome</keyword>
<dbReference type="GO" id="GO:0033718">
    <property type="term" value="F:pyranose dehydrogenase (acceptor) activity"/>
    <property type="evidence" value="ECO:0007669"/>
    <property type="project" value="UniProtKB-EC"/>
</dbReference>
<comment type="caution">
    <text evidence="16">The sequence shown here is derived from an EMBL/GenBank/DDBJ whole genome shotgun (WGS) entry which is preliminary data.</text>
</comment>
<dbReference type="Pfam" id="PF05199">
    <property type="entry name" value="GMC_oxred_C"/>
    <property type="match status" value="1"/>
</dbReference>
<evidence type="ECO:0000256" key="6">
    <source>
        <dbReference type="ARBA" id="ARBA00022525"/>
    </source>
</evidence>
<evidence type="ECO:0000256" key="11">
    <source>
        <dbReference type="ARBA" id="ARBA00034050"/>
    </source>
</evidence>
<comment type="catalytic activity">
    <reaction evidence="12">
        <text>a pyranoside + acceptor = a pyranosid-3,4-diulose + reduced acceptor.</text>
        <dbReference type="EC" id="1.1.99.29"/>
    </reaction>
</comment>
<evidence type="ECO:0000256" key="3">
    <source>
        <dbReference type="ARBA" id="ARBA00010790"/>
    </source>
</evidence>
<sequence length="614" mass="66921">MGQCPRLSTCERTMPVGAPSSPLPPLSPSSAFDPPFDSKPSFSLPAATASALNAQRALTLKPANKQHQRVPPHPPLLPNVTVTVARFQLAVRLRRIDFVAQRRHRSRRPARTTVRTRKHAAPSRRNRFRHLPLSSNVVEDEQERRGLLPERPSRHSLAGAYYALIVNSEYDWQHVTAPQTHMNSRAVGWLHGKTLGGSTAMNAMYLVRPAKEEIDAWEALINPDGKNAKGHGTWNWETMFSYMKRAENFTAPRPDISSVIDIKYDTSTHGSDRPMEISYPAVFINTVANWTRALAAAGIPEQASPNGGVTDRRRADGGVACGRPGGEPQGADDVLDAAGVQVKLDLPGVGQHLQDHMTAGIEYKAVSETAGDLAATGSDFAKSPKFLSCINDAVAFSNITSLFGEAGAAGFKTAITNELANLTALVPSTNPEVIAGQKALYELNLVKFYDNTAQMEFLTSIITPWIVGIQAAMQHPFSVGRLYINSTPFDEPVIDPNYFSHFADLTLLRQGIRLTRAIGAAYSTSLGEELSPGPVIQSDEQINAWQLDRAGTQYHPTGSCTMLPRTLGGVVDASLRVYGLANVRIVDSLVFSFEFAAMVGGQQDHKHNEKFLTL</sequence>
<feature type="domain" description="Glucose-methanol-choline oxidoreductase N-terminal" evidence="14">
    <location>
        <begin position="182"/>
        <end position="303"/>
    </location>
</feature>
<evidence type="ECO:0000256" key="13">
    <source>
        <dbReference type="SAM" id="MobiDB-lite"/>
    </source>
</evidence>
<comment type="catalytic activity">
    <reaction evidence="8">
        <text>pyranose + acceptor = pyranos-2-ulose + reduced acceptor.</text>
        <dbReference type="EC" id="1.1.99.29"/>
    </reaction>
</comment>
<comment type="function">
    <text evidence="7">Catalyzes the single-oxidation or sequential double oxidation reaction of carbohydrates primarily at carbon-2 and/or carbon-3 with the concomitant reduction of the flavin. The enzyme exhibits a broad sugar substrate specificity, oxidizing different aldopyranoses to the corresponding C-1, C-2, C-3 or C-1,2, C-2,3 and C-3,4 (di)dehydro sugars with substrate-specific regioselectivity. Accepts only a narrow range of electron acceptors such as substituted benzoquinones and complexed metal ions and reacts extremely slowly with O(2) as acceptor. May play a role in the natural recycling of plant matter by oxidizing all major monosaccharides in lignocellulose and by reducing quinone compounds or reactive radical species generated during lignin depolymerization.</text>
</comment>
<evidence type="ECO:0000259" key="15">
    <source>
        <dbReference type="Pfam" id="PF05199"/>
    </source>
</evidence>
<proteinExistence type="inferred from homology"/>
<dbReference type="Gene3D" id="3.30.560.10">
    <property type="entry name" value="Glucose Oxidase, domain 3"/>
    <property type="match status" value="2"/>
</dbReference>
<dbReference type="InterPro" id="IPR000172">
    <property type="entry name" value="GMC_OxRdtase_N"/>
</dbReference>
<dbReference type="GO" id="GO:0005576">
    <property type="term" value="C:extracellular region"/>
    <property type="evidence" value="ECO:0007669"/>
    <property type="project" value="UniProtKB-SubCell"/>
</dbReference>
<dbReference type="PANTHER" id="PTHR11552:SF218">
    <property type="entry name" value="GLUCOSE-METHANOL-CHOLINE OXIDOREDUCTASE N-TERMINAL DOMAIN-CONTAINING PROTEIN"/>
    <property type="match status" value="1"/>
</dbReference>
<feature type="compositionally biased region" description="Gly residues" evidence="13">
    <location>
        <begin position="319"/>
        <end position="328"/>
    </location>
</feature>
<dbReference type="EC" id="1.1.99.29" evidence="5"/>
<accession>A0A8H5ERG1</accession>
<dbReference type="InterPro" id="IPR012132">
    <property type="entry name" value="GMC_OxRdtase"/>
</dbReference>
<comment type="cofactor">
    <cofactor evidence="1">
        <name>FAD</name>
        <dbReference type="ChEBI" id="CHEBI:57692"/>
    </cofactor>
</comment>
<organism evidence="16 17">
    <name type="scientific">Psilocybe cf. subviscida</name>
    <dbReference type="NCBI Taxonomy" id="2480587"/>
    <lineage>
        <taxon>Eukaryota</taxon>
        <taxon>Fungi</taxon>
        <taxon>Dikarya</taxon>
        <taxon>Basidiomycota</taxon>
        <taxon>Agaricomycotina</taxon>
        <taxon>Agaricomycetes</taxon>
        <taxon>Agaricomycetidae</taxon>
        <taxon>Agaricales</taxon>
        <taxon>Agaricineae</taxon>
        <taxon>Strophariaceae</taxon>
        <taxon>Psilocybe</taxon>
    </lineage>
</organism>
<dbReference type="InterPro" id="IPR036188">
    <property type="entry name" value="FAD/NAD-bd_sf"/>
</dbReference>
<dbReference type="GO" id="GO:0050660">
    <property type="term" value="F:flavin adenine dinucleotide binding"/>
    <property type="evidence" value="ECO:0007669"/>
    <property type="project" value="InterPro"/>
</dbReference>
<evidence type="ECO:0000256" key="7">
    <source>
        <dbReference type="ARBA" id="ARBA00024699"/>
    </source>
</evidence>
<evidence type="ECO:0000256" key="2">
    <source>
        <dbReference type="ARBA" id="ARBA00004613"/>
    </source>
</evidence>
<evidence type="ECO:0000256" key="8">
    <source>
        <dbReference type="ARBA" id="ARBA00033986"/>
    </source>
</evidence>
<feature type="region of interest" description="Disordered" evidence="13">
    <location>
        <begin position="303"/>
        <end position="331"/>
    </location>
</feature>
<dbReference type="EMBL" id="JAACJJ010000059">
    <property type="protein sequence ID" value="KAF5309581.1"/>
    <property type="molecule type" value="Genomic_DNA"/>
</dbReference>
<comment type="catalytic activity">
    <reaction evidence="11">
        <text>a pyranoside + acceptor = a pyranosid-3-ulose + reduced acceptor.</text>
        <dbReference type="EC" id="1.1.99.29"/>
    </reaction>
</comment>
<evidence type="ECO:0000313" key="16">
    <source>
        <dbReference type="EMBL" id="KAF5309581.1"/>
    </source>
</evidence>
<evidence type="ECO:0000256" key="9">
    <source>
        <dbReference type="ARBA" id="ARBA00034010"/>
    </source>
</evidence>
<dbReference type="SUPFAM" id="SSF51905">
    <property type="entry name" value="FAD/NAD(P)-binding domain"/>
    <property type="match status" value="1"/>
</dbReference>